<dbReference type="GO" id="GO:0005524">
    <property type="term" value="F:ATP binding"/>
    <property type="evidence" value="ECO:0007669"/>
    <property type="project" value="UniProtKB-KW"/>
</dbReference>
<protein>
    <submittedName>
        <fullName evidence="11">ABC transporter ATP-binding protein</fullName>
    </submittedName>
</protein>
<dbReference type="SMART" id="SM00382">
    <property type="entry name" value="AAA"/>
    <property type="match status" value="1"/>
</dbReference>
<dbReference type="InterPro" id="IPR027417">
    <property type="entry name" value="P-loop_NTPase"/>
</dbReference>
<accession>A0ABV6AJ91</accession>
<dbReference type="Pfam" id="PF17912">
    <property type="entry name" value="OB_MalK"/>
    <property type="match status" value="1"/>
</dbReference>
<evidence type="ECO:0000256" key="7">
    <source>
        <dbReference type="ARBA" id="ARBA00022840"/>
    </source>
</evidence>
<evidence type="ECO:0000313" key="11">
    <source>
        <dbReference type="EMBL" id="MFB9950688.1"/>
    </source>
</evidence>
<dbReference type="RefSeq" id="WP_377263317.1">
    <property type="nucleotide sequence ID" value="NZ_JBHMAA010000018.1"/>
</dbReference>
<evidence type="ECO:0000256" key="8">
    <source>
        <dbReference type="ARBA" id="ARBA00022967"/>
    </source>
</evidence>
<evidence type="ECO:0000313" key="12">
    <source>
        <dbReference type="Proteomes" id="UP001589692"/>
    </source>
</evidence>
<keyword evidence="12" id="KW-1185">Reference proteome</keyword>
<dbReference type="SUPFAM" id="SSF52540">
    <property type="entry name" value="P-loop containing nucleoside triphosphate hydrolases"/>
    <property type="match status" value="1"/>
</dbReference>
<dbReference type="InterPro" id="IPR003593">
    <property type="entry name" value="AAA+_ATPase"/>
</dbReference>
<dbReference type="PANTHER" id="PTHR43875:SF15">
    <property type="entry name" value="TREHALOSE IMPORT ATP-BINDING PROTEIN SUGC"/>
    <property type="match status" value="1"/>
</dbReference>
<dbReference type="InterPro" id="IPR040582">
    <property type="entry name" value="OB_MalK-like"/>
</dbReference>
<dbReference type="Proteomes" id="UP001589692">
    <property type="component" value="Unassembled WGS sequence"/>
</dbReference>
<keyword evidence="5" id="KW-0997">Cell inner membrane</keyword>
<dbReference type="Gene3D" id="2.40.50.100">
    <property type="match status" value="1"/>
</dbReference>
<dbReference type="Gene3D" id="3.40.50.300">
    <property type="entry name" value="P-loop containing nucleotide triphosphate hydrolases"/>
    <property type="match status" value="1"/>
</dbReference>
<sequence length="398" mass="44197">MASIIYKNITKRYADGTKAVDNLDLEIREGEFMIVVGPSGCGKTTALRMAAGLEDITDGQLLIGDKVVNDLEPRDRDIAMVFQNYALYPHMTIFENIAFPLQNRNMPAAEIKERVRAAARTLGLEEHLDRRPKHLSGGQRQRVAMGRAIVRRPKAFLMDEPLSNLDAKLRVQMRAEITRMQRDLGITTLYVTHDQVEAMTMGHRIAVMRKGVLQQVGEPVELYERPANLFVASFIGSPAMNLVQGRIAETEGRIVCEIGSQEIPLADGLAGAENLAGYRNRKVVVGIRPEHLLDPQKTDPSLPGLAARTRLVELLPPEQLVHLELDAEPVLSTSALELAADVDKTSAQDLNLQAKNHRVNVVARLPSGRRYAEGETTRWAIDVAHLHFFDADTGEVLR</sequence>
<organism evidence="11 12">
    <name type="scientific">Rhizobium puerariae</name>
    <dbReference type="NCBI Taxonomy" id="1585791"/>
    <lineage>
        <taxon>Bacteria</taxon>
        <taxon>Pseudomonadati</taxon>
        <taxon>Pseudomonadota</taxon>
        <taxon>Alphaproteobacteria</taxon>
        <taxon>Hyphomicrobiales</taxon>
        <taxon>Rhizobiaceae</taxon>
        <taxon>Rhizobium/Agrobacterium group</taxon>
        <taxon>Rhizobium</taxon>
    </lineage>
</organism>
<dbReference type="InterPro" id="IPR047641">
    <property type="entry name" value="ABC_transpr_MalK/UgpC-like"/>
</dbReference>
<name>A0ABV6AJ91_9HYPH</name>
<evidence type="ECO:0000256" key="2">
    <source>
        <dbReference type="ARBA" id="ARBA00005417"/>
    </source>
</evidence>
<dbReference type="PROSITE" id="PS50893">
    <property type="entry name" value="ABC_TRANSPORTER_2"/>
    <property type="match status" value="1"/>
</dbReference>
<reference evidence="11 12" key="1">
    <citation type="submission" date="2024-09" db="EMBL/GenBank/DDBJ databases">
        <authorList>
            <person name="Sun Q."/>
            <person name="Mori K."/>
        </authorList>
    </citation>
    <scope>NUCLEOTIDE SEQUENCE [LARGE SCALE GENOMIC DNA]</scope>
    <source>
        <strain evidence="11 12">TBRC 4938</strain>
    </source>
</reference>
<keyword evidence="3" id="KW-0813">Transport</keyword>
<comment type="caution">
    <text evidence="11">The sequence shown here is derived from an EMBL/GenBank/DDBJ whole genome shotgun (WGS) entry which is preliminary data.</text>
</comment>
<dbReference type="Pfam" id="PF00005">
    <property type="entry name" value="ABC_tran"/>
    <property type="match status" value="1"/>
</dbReference>
<dbReference type="CDD" id="cd03301">
    <property type="entry name" value="ABC_MalK_N"/>
    <property type="match status" value="1"/>
</dbReference>
<keyword evidence="4" id="KW-1003">Cell membrane</keyword>
<dbReference type="PANTHER" id="PTHR43875">
    <property type="entry name" value="MALTODEXTRIN IMPORT ATP-BINDING PROTEIN MSMX"/>
    <property type="match status" value="1"/>
</dbReference>
<dbReference type="InterPro" id="IPR017871">
    <property type="entry name" value="ABC_transporter-like_CS"/>
</dbReference>
<comment type="subcellular location">
    <subcellularLocation>
        <location evidence="1">Cell inner membrane</location>
        <topology evidence="1">Peripheral membrane protein</topology>
    </subcellularLocation>
</comment>
<dbReference type="EMBL" id="JBHMAA010000018">
    <property type="protein sequence ID" value="MFB9950688.1"/>
    <property type="molecule type" value="Genomic_DNA"/>
</dbReference>
<keyword evidence="6" id="KW-0547">Nucleotide-binding</keyword>
<dbReference type="InterPro" id="IPR003439">
    <property type="entry name" value="ABC_transporter-like_ATP-bd"/>
</dbReference>
<proteinExistence type="inferred from homology"/>
<evidence type="ECO:0000256" key="3">
    <source>
        <dbReference type="ARBA" id="ARBA00022448"/>
    </source>
</evidence>
<keyword evidence="7 11" id="KW-0067">ATP-binding</keyword>
<evidence type="ECO:0000256" key="5">
    <source>
        <dbReference type="ARBA" id="ARBA00022519"/>
    </source>
</evidence>
<feature type="domain" description="ABC transporter" evidence="10">
    <location>
        <begin position="4"/>
        <end position="235"/>
    </location>
</feature>
<comment type="similarity">
    <text evidence="2">Belongs to the ABC transporter superfamily.</text>
</comment>
<dbReference type="PROSITE" id="PS00211">
    <property type="entry name" value="ABC_TRANSPORTER_1"/>
    <property type="match status" value="1"/>
</dbReference>
<dbReference type="InterPro" id="IPR008995">
    <property type="entry name" value="Mo/tungstate-bd_C_term_dom"/>
</dbReference>
<dbReference type="NCBIfam" id="NF008653">
    <property type="entry name" value="PRK11650.1"/>
    <property type="match status" value="1"/>
</dbReference>
<dbReference type="SUPFAM" id="SSF50331">
    <property type="entry name" value="MOP-like"/>
    <property type="match status" value="1"/>
</dbReference>
<evidence type="ECO:0000256" key="4">
    <source>
        <dbReference type="ARBA" id="ARBA00022475"/>
    </source>
</evidence>
<evidence type="ECO:0000256" key="6">
    <source>
        <dbReference type="ARBA" id="ARBA00022741"/>
    </source>
</evidence>
<evidence type="ECO:0000256" key="1">
    <source>
        <dbReference type="ARBA" id="ARBA00004417"/>
    </source>
</evidence>
<gene>
    <name evidence="11" type="ORF">ACFFP0_17685</name>
</gene>
<keyword evidence="8" id="KW-1278">Translocase</keyword>
<keyword evidence="9" id="KW-0472">Membrane</keyword>
<evidence type="ECO:0000259" key="10">
    <source>
        <dbReference type="PROSITE" id="PS50893"/>
    </source>
</evidence>
<dbReference type="Gene3D" id="2.40.50.140">
    <property type="entry name" value="Nucleic acid-binding proteins"/>
    <property type="match status" value="1"/>
</dbReference>
<dbReference type="InterPro" id="IPR015855">
    <property type="entry name" value="ABC_transpr_MalK-like"/>
</dbReference>
<dbReference type="InterPro" id="IPR012340">
    <property type="entry name" value="NA-bd_OB-fold"/>
</dbReference>
<evidence type="ECO:0000256" key="9">
    <source>
        <dbReference type="ARBA" id="ARBA00023136"/>
    </source>
</evidence>